<evidence type="ECO:0000313" key="9">
    <source>
        <dbReference type="Proteomes" id="UP000187609"/>
    </source>
</evidence>
<name>A0A1J6IZE3_NICAT</name>
<evidence type="ECO:0000256" key="5">
    <source>
        <dbReference type="ARBA" id="ARBA00023242"/>
    </source>
</evidence>
<evidence type="ECO:0000256" key="2">
    <source>
        <dbReference type="ARBA" id="ARBA00023015"/>
    </source>
</evidence>
<keyword evidence="4" id="KW-0804">Transcription</keyword>
<feature type="compositionally biased region" description="Basic and acidic residues" evidence="6">
    <location>
        <begin position="34"/>
        <end position="44"/>
    </location>
</feature>
<dbReference type="PROSITE" id="PS50982">
    <property type="entry name" value="MBD"/>
    <property type="match status" value="1"/>
</dbReference>
<keyword evidence="5" id="KW-0539">Nucleus</keyword>
<dbReference type="InterPro" id="IPR001739">
    <property type="entry name" value="Methyl_CpG_DNA-bd"/>
</dbReference>
<dbReference type="AlphaFoldDB" id="A0A1J6IZE3"/>
<keyword evidence="2" id="KW-0805">Transcription regulation</keyword>
<organism evidence="8 9">
    <name type="scientific">Nicotiana attenuata</name>
    <name type="common">Coyote tobacco</name>
    <dbReference type="NCBI Taxonomy" id="49451"/>
    <lineage>
        <taxon>Eukaryota</taxon>
        <taxon>Viridiplantae</taxon>
        <taxon>Streptophyta</taxon>
        <taxon>Embryophyta</taxon>
        <taxon>Tracheophyta</taxon>
        <taxon>Spermatophyta</taxon>
        <taxon>Magnoliopsida</taxon>
        <taxon>eudicotyledons</taxon>
        <taxon>Gunneridae</taxon>
        <taxon>Pentapetalae</taxon>
        <taxon>asterids</taxon>
        <taxon>lamiids</taxon>
        <taxon>Solanales</taxon>
        <taxon>Solanaceae</taxon>
        <taxon>Nicotianoideae</taxon>
        <taxon>Nicotianeae</taxon>
        <taxon>Nicotiana</taxon>
    </lineage>
</organism>
<feature type="compositionally biased region" description="Basic and acidic residues" evidence="6">
    <location>
        <begin position="64"/>
        <end position="80"/>
    </location>
</feature>
<evidence type="ECO:0000259" key="7">
    <source>
        <dbReference type="PROSITE" id="PS50982"/>
    </source>
</evidence>
<accession>A0A1J6IZE3</accession>
<feature type="compositionally biased region" description="Polar residues" evidence="6">
    <location>
        <begin position="81"/>
        <end position="102"/>
    </location>
</feature>
<evidence type="ECO:0000313" key="8">
    <source>
        <dbReference type="EMBL" id="OIT03015.1"/>
    </source>
</evidence>
<dbReference type="SMR" id="A0A1J6IZE3"/>
<dbReference type="Pfam" id="PF01429">
    <property type="entry name" value="MBD"/>
    <property type="match status" value="1"/>
</dbReference>
<keyword evidence="9" id="KW-1185">Reference proteome</keyword>
<dbReference type="Gramene" id="OIT03015">
    <property type="protein sequence ID" value="OIT03015"/>
    <property type="gene ID" value="A4A49_30779"/>
</dbReference>
<evidence type="ECO:0000256" key="6">
    <source>
        <dbReference type="SAM" id="MobiDB-lite"/>
    </source>
</evidence>
<feature type="region of interest" description="Disordered" evidence="6">
    <location>
        <begin position="34"/>
        <end position="147"/>
    </location>
</feature>
<comment type="caution">
    <text evidence="8">The sequence shown here is derived from an EMBL/GenBank/DDBJ whole genome shotgun (WGS) entry which is preliminary data.</text>
</comment>
<dbReference type="Proteomes" id="UP000187609">
    <property type="component" value="Unassembled WGS sequence"/>
</dbReference>
<dbReference type="EMBL" id="MJEQ01037187">
    <property type="protein sequence ID" value="OIT03015.1"/>
    <property type="molecule type" value="Genomic_DNA"/>
</dbReference>
<dbReference type="STRING" id="49451.A0A1J6IZE3"/>
<sequence>MVESFNYSDFEDCCSPIVSDVSLDPVLEAYREARRAKKSKIEKADEADDAQSKPTKSVVEDSQMENKEPVIISSEEKNHSQQETGQLDQETEQFVQETGQFVQETGQLEQETGQSSNANEEVQKKRRKRRKSSNGDDDSWLPEGWKKVETCRRNGKTAGYVDKSYKAPGVGRAFRSKKAALEYIEKQKLAESDRANESLEDPAQGVQDGGIQTPIEINDQAITSQVETCRIDGGDAEMQD</sequence>
<feature type="compositionally biased region" description="Basic and acidic residues" evidence="6">
    <location>
        <begin position="188"/>
        <end position="197"/>
    </location>
</feature>
<feature type="region of interest" description="Disordered" evidence="6">
    <location>
        <begin position="188"/>
        <end position="211"/>
    </location>
</feature>
<dbReference type="GO" id="GO:0003677">
    <property type="term" value="F:DNA binding"/>
    <property type="evidence" value="ECO:0007669"/>
    <property type="project" value="UniProtKB-KW"/>
</dbReference>
<feature type="domain" description="MBD" evidence="7">
    <location>
        <begin position="131"/>
        <end position="204"/>
    </location>
</feature>
<protein>
    <recommendedName>
        <fullName evidence="7">MBD domain-containing protein</fullName>
    </recommendedName>
</protein>
<evidence type="ECO:0000256" key="1">
    <source>
        <dbReference type="ARBA" id="ARBA00004123"/>
    </source>
</evidence>
<dbReference type="Gene3D" id="3.30.890.10">
    <property type="entry name" value="Methyl-cpg-binding Protein 2, Chain A"/>
    <property type="match status" value="1"/>
</dbReference>
<dbReference type="InterPro" id="IPR016177">
    <property type="entry name" value="DNA-bd_dom_sf"/>
</dbReference>
<feature type="compositionally biased region" description="Low complexity" evidence="6">
    <location>
        <begin position="103"/>
        <end position="114"/>
    </location>
</feature>
<reference evidence="8" key="1">
    <citation type="submission" date="2016-11" db="EMBL/GenBank/DDBJ databases">
        <title>The genome of Nicotiana attenuata.</title>
        <authorList>
            <person name="Xu S."/>
            <person name="Brockmoeller T."/>
            <person name="Gaquerel E."/>
            <person name="Navarro A."/>
            <person name="Kuhl H."/>
            <person name="Gase K."/>
            <person name="Ling Z."/>
            <person name="Zhou W."/>
            <person name="Kreitzer C."/>
            <person name="Stanke M."/>
            <person name="Tang H."/>
            <person name="Lyons E."/>
            <person name="Pandey P."/>
            <person name="Pandey S.P."/>
            <person name="Timmermann B."/>
            <person name="Baldwin I.T."/>
        </authorList>
    </citation>
    <scope>NUCLEOTIDE SEQUENCE [LARGE SCALE GENOMIC DNA]</scope>
    <source>
        <strain evidence="8">UT</strain>
    </source>
</reference>
<evidence type="ECO:0000256" key="3">
    <source>
        <dbReference type="ARBA" id="ARBA00023125"/>
    </source>
</evidence>
<comment type="subcellular location">
    <subcellularLocation>
        <location evidence="1">Nucleus</location>
    </subcellularLocation>
</comment>
<proteinExistence type="predicted"/>
<dbReference type="SUPFAM" id="SSF54171">
    <property type="entry name" value="DNA-binding domain"/>
    <property type="match status" value="1"/>
</dbReference>
<keyword evidence="3" id="KW-0238">DNA-binding</keyword>
<dbReference type="GO" id="GO:0005634">
    <property type="term" value="C:nucleus"/>
    <property type="evidence" value="ECO:0007669"/>
    <property type="project" value="UniProtKB-SubCell"/>
</dbReference>
<gene>
    <name evidence="8" type="ORF">A4A49_30779</name>
</gene>
<evidence type="ECO:0000256" key="4">
    <source>
        <dbReference type="ARBA" id="ARBA00023163"/>
    </source>
</evidence>